<dbReference type="Gene3D" id="1.10.10.60">
    <property type="entry name" value="Homeodomain-like"/>
    <property type="match status" value="1"/>
</dbReference>
<feature type="domain" description="HTH tetR-type" evidence="6">
    <location>
        <begin position="26"/>
        <end position="86"/>
    </location>
</feature>
<dbReference type="InterPro" id="IPR009057">
    <property type="entry name" value="Homeodomain-like_sf"/>
</dbReference>
<name>D0L2N8_GORB4</name>
<dbReference type="Pfam" id="PF16859">
    <property type="entry name" value="TetR_C_11"/>
    <property type="match status" value="1"/>
</dbReference>
<dbReference type="KEGG" id="gbr:Gbro_0691"/>
<organism evidence="7 8">
    <name type="scientific">Gordonia bronchialis (strain ATCC 25592 / DSM 43247 / BCRC 13721 / JCM 3198 / KCTC 3076 / NBRC 16047 / NCTC 10667)</name>
    <name type="common">Rhodococcus bronchialis</name>
    <dbReference type="NCBI Taxonomy" id="526226"/>
    <lineage>
        <taxon>Bacteria</taxon>
        <taxon>Bacillati</taxon>
        <taxon>Actinomycetota</taxon>
        <taxon>Actinomycetes</taxon>
        <taxon>Mycobacteriales</taxon>
        <taxon>Gordoniaceae</taxon>
        <taxon>Gordonia</taxon>
    </lineage>
</organism>
<dbReference type="eggNOG" id="COG1309">
    <property type="taxonomic scope" value="Bacteria"/>
</dbReference>
<sequence>MTTETPADDVAVGDRSARTRPGGRSARVQRAVYRAVGQLVDGGHGASMTIPQVAERAGVNPTTVYRRWGTVDALLSEVAVFVLTREEHIPDLGRLRDDLLEWVDTMAVDIDKPDRRAHLRAMVSARDGEIELCPCWEFRKRQAVVMVERAVERGEQSPTVDQILDHIIAPLYGKSVFGLAIDREFGARLVEDVMSMAPDPRP</sequence>
<protein>
    <submittedName>
        <fullName evidence="7">Regulatory protein TetR</fullName>
    </submittedName>
</protein>
<gene>
    <name evidence="7" type="ordered locus">Gbro_0691</name>
</gene>
<dbReference type="InterPro" id="IPR050109">
    <property type="entry name" value="HTH-type_TetR-like_transc_reg"/>
</dbReference>
<dbReference type="Gene3D" id="1.10.357.10">
    <property type="entry name" value="Tetracycline Repressor, domain 2"/>
    <property type="match status" value="1"/>
</dbReference>
<dbReference type="PANTHER" id="PTHR30055">
    <property type="entry name" value="HTH-TYPE TRANSCRIPTIONAL REGULATOR RUTR"/>
    <property type="match status" value="1"/>
</dbReference>
<dbReference type="PROSITE" id="PS50977">
    <property type="entry name" value="HTH_TETR_2"/>
    <property type="match status" value="1"/>
</dbReference>
<dbReference type="InterPro" id="IPR001647">
    <property type="entry name" value="HTH_TetR"/>
</dbReference>
<reference evidence="8" key="1">
    <citation type="submission" date="2009-10" db="EMBL/GenBank/DDBJ databases">
        <title>The complete chromosome of Gordonia bronchialis DSM 43247.</title>
        <authorList>
            <consortium name="US DOE Joint Genome Institute (JGI-PGF)"/>
            <person name="Lucas S."/>
            <person name="Copeland A."/>
            <person name="Lapidus A."/>
            <person name="Glavina del Rio T."/>
            <person name="Dalin E."/>
            <person name="Tice H."/>
            <person name="Bruce D."/>
            <person name="Goodwin L."/>
            <person name="Pitluck S."/>
            <person name="Kyrpides N."/>
            <person name="Mavromatis K."/>
            <person name="Ivanova N."/>
            <person name="Ovchinnikova G."/>
            <person name="Saunders E."/>
            <person name="Brettin T."/>
            <person name="Detter J.C."/>
            <person name="Han C."/>
            <person name="Larimer F."/>
            <person name="Land M."/>
            <person name="Hauser L."/>
            <person name="Markowitz V."/>
            <person name="Cheng J.-F."/>
            <person name="Hugenholtz P."/>
            <person name="Woyke T."/>
            <person name="Wu D."/>
            <person name="Jando M."/>
            <person name="Schneider S."/>
            <person name="Goeker M."/>
            <person name="Klenk H.-P."/>
            <person name="Eisen J.A."/>
        </authorList>
    </citation>
    <scope>NUCLEOTIDE SEQUENCE [LARGE SCALE GENOMIC DNA]</scope>
    <source>
        <strain evidence="8">ATCC 25592 / DSM 43247 / BCRC 13721 / JCM 3198 / KCTC 3076 / NBRC 16047 / NCTC 10667</strain>
    </source>
</reference>
<feature type="region of interest" description="Disordered" evidence="5">
    <location>
        <begin position="1"/>
        <end position="25"/>
    </location>
</feature>
<feature type="DNA-binding region" description="H-T-H motif" evidence="4">
    <location>
        <begin position="49"/>
        <end position="68"/>
    </location>
</feature>
<dbReference type="RefSeq" id="WP_012832600.1">
    <property type="nucleotide sequence ID" value="NC_013441.1"/>
</dbReference>
<keyword evidence="2 4" id="KW-0238">DNA-binding</keyword>
<evidence type="ECO:0000259" key="6">
    <source>
        <dbReference type="PROSITE" id="PS50977"/>
    </source>
</evidence>
<dbReference type="GO" id="GO:0003700">
    <property type="term" value="F:DNA-binding transcription factor activity"/>
    <property type="evidence" value="ECO:0007669"/>
    <property type="project" value="TreeGrafter"/>
</dbReference>
<dbReference type="STRING" id="526226.Gbro_0691"/>
<dbReference type="GO" id="GO:0000976">
    <property type="term" value="F:transcription cis-regulatory region binding"/>
    <property type="evidence" value="ECO:0007669"/>
    <property type="project" value="TreeGrafter"/>
</dbReference>
<evidence type="ECO:0000256" key="2">
    <source>
        <dbReference type="ARBA" id="ARBA00023125"/>
    </source>
</evidence>
<dbReference type="SUPFAM" id="SSF48498">
    <property type="entry name" value="Tetracyclin repressor-like, C-terminal domain"/>
    <property type="match status" value="1"/>
</dbReference>
<evidence type="ECO:0000313" key="7">
    <source>
        <dbReference type="EMBL" id="ACY20013.1"/>
    </source>
</evidence>
<dbReference type="InterPro" id="IPR011075">
    <property type="entry name" value="TetR_C"/>
</dbReference>
<evidence type="ECO:0000313" key="8">
    <source>
        <dbReference type="Proteomes" id="UP000001219"/>
    </source>
</evidence>
<dbReference type="Proteomes" id="UP000001219">
    <property type="component" value="Chromosome"/>
</dbReference>
<dbReference type="SUPFAM" id="SSF46689">
    <property type="entry name" value="Homeodomain-like"/>
    <property type="match status" value="1"/>
</dbReference>
<keyword evidence="1" id="KW-0805">Transcription regulation</keyword>
<evidence type="ECO:0000256" key="4">
    <source>
        <dbReference type="PROSITE-ProRule" id="PRU00335"/>
    </source>
</evidence>
<evidence type="ECO:0000256" key="5">
    <source>
        <dbReference type="SAM" id="MobiDB-lite"/>
    </source>
</evidence>
<reference evidence="7 8" key="2">
    <citation type="journal article" date="2010" name="Stand. Genomic Sci.">
        <title>Complete genome sequence of Gordonia bronchialis type strain (3410).</title>
        <authorList>
            <person name="Ivanova N."/>
            <person name="Sikorski J."/>
            <person name="Jando M."/>
            <person name="Lapidus A."/>
            <person name="Nolan M."/>
            <person name="Lucas S."/>
            <person name="Del Rio T.G."/>
            <person name="Tice H."/>
            <person name="Copeland A."/>
            <person name="Cheng J.F."/>
            <person name="Chen F."/>
            <person name="Bruce D."/>
            <person name="Goodwin L."/>
            <person name="Pitluck S."/>
            <person name="Mavromatis K."/>
            <person name="Ovchinnikova G."/>
            <person name="Pati A."/>
            <person name="Chen A."/>
            <person name="Palaniappan K."/>
            <person name="Land M."/>
            <person name="Hauser L."/>
            <person name="Chang Y.J."/>
            <person name="Jeffries C.D."/>
            <person name="Chain P."/>
            <person name="Saunders E."/>
            <person name="Han C."/>
            <person name="Detter J.C."/>
            <person name="Brettin T."/>
            <person name="Rohde M."/>
            <person name="Goker M."/>
            <person name="Bristow J."/>
            <person name="Eisen J.A."/>
            <person name="Markowitz V."/>
            <person name="Hugenholtz P."/>
            <person name="Klenk H.P."/>
            <person name="Kyrpides N.C."/>
        </authorList>
    </citation>
    <scope>NUCLEOTIDE SEQUENCE [LARGE SCALE GENOMIC DNA]</scope>
    <source>
        <strain evidence="8">ATCC 25592 / DSM 43247 / BCRC 13721 / JCM 3198 / KCTC 3076 / NBRC 16047 / NCTC 10667</strain>
    </source>
</reference>
<evidence type="ECO:0000256" key="1">
    <source>
        <dbReference type="ARBA" id="ARBA00023015"/>
    </source>
</evidence>
<dbReference type="HOGENOM" id="CLU_069356_25_2_11"/>
<dbReference type="Pfam" id="PF00440">
    <property type="entry name" value="TetR_N"/>
    <property type="match status" value="1"/>
</dbReference>
<dbReference type="OrthoDB" id="9796019at2"/>
<keyword evidence="8" id="KW-1185">Reference proteome</keyword>
<dbReference type="InterPro" id="IPR036271">
    <property type="entry name" value="Tet_transcr_reg_TetR-rel_C_sf"/>
</dbReference>
<dbReference type="EMBL" id="CP001802">
    <property type="protein sequence ID" value="ACY20013.1"/>
    <property type="molecule type" value="Genomic_DNA"/>
</dbReference>
<accession>D0L2N8</accession>
<proteinExistence type="predicted"/>
<keyword evidence="3" id="KW-0804">Transcription</keyword>
<evidence type="ECO:0000256" key="3">
    <source>
        <dbReference type="ARBA" id="ARBA00023163"/>
    </source>
</evidence>
<dbReference type="AlphaFoldDB" id="D0L2N8"/>
<dbReference type="PANTHER" id="PTHR30055:SF148">
    <property type="entry name" value="TETR-FAMILY TRANSCRIPTIONAL REGULATOR"/>
    <property type="match status" value="1"/>
</dbReference>